<dbReference type="AlphaFoldDB" id="A0A168S768"/>
<dbReference type="GO" id="GO:0036064">
    <property type="term" value="C:ciliary basal body"/>
    <property type="evidence" value="ECO:0007669"/>
    <property type="project" value="TreeGrafter"/>
</dbReference>
<dbReference type="InterPro" id="IPR021622">
    <property type="entry name" value="Afadin/alpha-actinin-bd"/>
</dbReference>
<dbReference type="Proteomes" id="UP000078561">
    <property type="component" value="Unassembled WGS sequence"/>
</dbReference>
<feature type="region of interest" description="Disordered" evidence="10">
    <location>
        <begin position="469"/>
        <end position="490"/>
    </location>
</feature>
<keyword evidence="5" id="KW-0130">Cell adhesion</keyword>
<evidence type="ECO:0000256" key="6">
    <source>
        <dbReference type="ARBA" id="ARBA00022949"/>
    </source>
</evidence>
<dbReference type="InterPro" id="IPR052300">
    <property type="entry name" value="Adhesion_Centrosome_assoc"/>
</dbReference>
<comment type="subcellular location">
    <subcellularLocation>
        <location evidence="1">Cell junction</location>
    </subcellularLocation>
    <subcellularLocation>
        <location evidence="2">Cytoplasm</location>
        <location evidence="2">Cytoskeleton</location>
        <location evidence="2">Microtubule organizing center</location>
        <location evidence="2">Centrosome</location>
    </subcellularLocation>
</comment>
<evidence type="ECO:0000256" key="1">
    <source>
        <dbReference type="ARBA" id="ARBA00004282"/>
    </source>
</evidence>
<dbReference type="GO" id="GO:0035735">
    <property type="term" value="P:intraciliary transport involved in cilium assembly"/>
    <property type="evidence" value="ECO:0007669"/>
    <property type="project" value="TreeGrafter"/>
</dbReference>
<dbReference type="EMBL" id="LT554871">
    <property type="protein sequence ID" value="SAM08002.1"/>
    <property type="molecule type" value="Genomic_DNA"/>
</dbReference>
<evidence type="ECO:0000256" key="9">
    <source>
        <dbReference type="SAM" id="Coils"/>
    </source>
</evidence>
<evidence type="ECO:0000256" key="8">
    <source>
        <dbReference type="ARBA" id="ARBA00023212"/>
    </source>
</evidence>
<evidence type="ECO:0000256" key="4">
    <source>
        <dbReference type="ARBA" id="ARBA00022490"/>
    </source>
</evidence>
<dbReference type="PANTHER" id="PTHR46507">
    <property type="entry name" value="AFADIN- AND ALPHA-ACTININ-BINDING PROTEIN"/>
    <property type="match status" value="1"/>
</dbReference>
<gene>
    <name evidence="11" type="primary">ABSGL_13660.1 scaffold 14267</name>
</gene>
<evidence type="ECO:0000256" key="10">
    <source>
        <dbReference type="SAM" id="MobiDB-lite"/>
    </source>
</evidence>
<protein>
    <submittedName>
        <fullName evidence="11">Uncharacterized protein</fullName>
    </submittedName>
</protein>
<dbReference type="PANTHER" id="PTHR46507:SF4">
    <property type="entry name" value="SSX FAMILY MEMBER 2 INTERACTING PROTEIN"/>
    <property type="match status" value="1"/>
</dbReference>
<feature type="coiled-coil region" evidence="9">
    <location>
        <begin position="102"/>
        <end position="210"/>
    </location>
</feature>
<dbReference type="OMA" id="QHCKEMI"/>
<organism evidence="11">
    <name type="scientific">Absidia glauca</name>
    <name type="common">Pin mould</name>
    <dbReference type="NCBI Taxonomy" id="4829"/>
    <lineage>
        <taxon>Eukaryota</taxon>
        <taxon>Fungi</taxon>
        <taxon>Fungi incertae sedis</taxon>
        <taxon>Mucoromycota</taxon>
        <taxon>Mucoromycotina</taxon>
        <taxon>Mucoromycetes</taxon>
        <taxon>Mucorales</taxon>
        <taxon>Cunninghamellaceae</taxon>
        <taxon>Absidia</taxon>
    </lineage>
</organism>
<keyword evidence="8" id="KW-0206">Cytoskeleton</keyword>
<keyword evidence="7 9" id="KW-0175">Coiled coil</keyword>
<evidence type="ECO:0000313" key="11">
    <source>
        <dbReference type="EMBL" id="SAM08002.1"/>
    </source>
</evidence>
<dbReference type="InParanoid" id="A0A168S768"/>
<dbReference type="STRING" id="4829.A0A168S768"/>
<feature type="coiled-coil region" evidence="9">
    <location>
        <begin position="350"/>
        <end position="387"/>
    </location>
</feature>
<keyword evidence="6" id="KW-0965">Cell junction</keyword>
<dbReference type="OrthoDB" id="312015at2759"/>
<name>A0A168S768_ABSGL</name>
<accession>A0A168S768</accession>
<keyword evidence="12" id="KW-1185">Reference proteome</keyword>
<sequence length="490" mass="56874">MMDEDAFDVLDTSSESSFEEPLTSAQQHVVDQLKHQPSEANVRHNISSGPSSSATHSIDVKANYVNLLLTAYGYSAPLIFNSGDEKDVVDVLECFQTVLQDIRAQQEERDQMNDTIITLQQEQEQLKVALDRQQREQVKTEQELAQARIKARSAEEEAKKTEESNRHIKEELSKCKNNMQYMKLQYTHERRRHEQEHAKTRDRLTKMMKEKINTNVVAMTINNSALISEMDMEPGTTPSEDARAMQMDLLDKSTKREMEARTECEDLRAAVIKMHTSIYRLVESQIEGFEDMVGAKKSRKDTNRDMEKYKLPMESEAWQVMDQIDMLLNALREEWDRQITNRNVYTEEDMEEKELTIQQWQSQVTELEEALDKLQKEHEEKEKIHLRFANGGFFDELVPEAHVELSDSENSVSESIQATESHYQQLRKRAIKDQERITKAAIDLGIQRTKLEAEKWAFDEMKRQAALAEVLEPTQASSQSSSQTKRSRNY</sequence>
<evidence type="ECO:0000313" key="12">
    <source>
        <dbReference type="Proteomes" id="UP000078561"/>
    </source>
</evidence>
<dbReference type="Pfam" id="PF11559">
    <property type="entry name" value="ADIP"/>
    <property type="match status" value="1"/>
</dbReference>
<evidence type="ECO:0000256" key="7">
    <source>
        <dbReference type="ARBA" id="ARBA00023054"/>
    </source>
</evidence>
<evidence type="ECO:0000256" key="5">
    <source>
        <dbReference type="ARBA" id="ARBA00022889"/>
    </source>
</evidence>
<evidence type="ECO:0000256" key="2">
    <source>
        <dbReference type="ARBA" id="ARBA00004300"/>
    </source>
</evidence>
<comment type="similarity">
    <text evidence="3">Belongs to the ADIP family.</text>
</comment>
<keyword evidence="4" id="KW-0963">Cytoplasm</keyword>
<proteinExistence type="inferred from homology"/>
<evidence type="ECO:0000256" key="3">
    <source>
        <dbReference type="ARBA" id="ARBA00009291"/>
    </source>
</evidence>
<reference evidence="11" key="1">
    <citation type="submission" date="2016-04" db="EMBL/GenBank/DDBJ databases">
        <authorList>
            <person name="Evans L.H."/>
            <person name="Alamgir A."/>
            <person name="Owens N."/>
            <person name="Weber N.D."/>
            <person name="Virtaneva K."/>
            <person name="Barbian K."/>
            <person name="Babar A."/>
            <person name="Rosenke K."/>
        </authorList>
    </citation>
    <scope>NUCLEOTIDE SEQUENCE [LARGE SCALE GENOMIC DNA]</scope>
    <source>
        <strain evidence="11">CBS 101.48</strain>
    </source>
</reference>
<dbReference type="GO" id="GO:0007155">
    <property type="term" value="P:cell adhesion"/>
    <property type="evidence" value="ECO:0007669"/>
    <property type="project" value="UniProtKB-KW"/>
</dbReference>
<feature type="region of interest" description="Disordered" evidence="10">
    <location>
        <begin position="1"/>
        <end position="26"/>
    </location>
</feature>